<evidence type="ECO:0000256" key="4">
    <source>
        <dbReference type="ARBA" id="ARBA00022989"/>
    </source>
</evidence>
<protein>
    <submittedName>
        <fullName evidence="8">Flippase-like domain-containing protein</fullName>
    </submittedName>
</protein>
<evidence type="ECO:0000313" key="8">
    <source>
        <dbReference type="EMBL" id="MBU2689436.1"/>
    </source>
</evidence>
<organism evidence="8 9">
    <name type="scientific">Eiseniibacteriota bacterium</name>
    <dbReference type="NCBI Taxonomy" id="2212470"/>
    <lineage>
        <taxon>Bacteria</taxon>
        <taxon>Candidatus Eiseniibacteriota</taxon>
    </lineage>
</organism>
<gene>
    <name evidence="8" type="ORF">KJ970_00785</name>
</gene>
<keyword evidence="3 7" id="KW-0812">Transmembrane</keyword>
<comment type="caution">
    <text evidence="8">The sequence shown here is derived from an EMBL/GenBank/DDBJ whole genome shotgun (WGS) entry which is preliminary data.</text>
</comment>
<evidence type="ECO:0000256" key="7">
    <source>
        <dbReference type="SAM" id="Phobius"/>
    </source>
</evidence>
<feature type="transmembrane region" description="Helical" evidence="7">
    <location>
        <begin position="291"/>
        <end position="313"/>
    </location>
</feature>
<feature type="transmembrane region" description="Helical" evidence="7">
    <location>
        <begin position="155"/>
        <end position="173"/>
    </location>
</feature>
<feature type="transmembrane region" description="Helical" evidence="7">
    <location>
        <begin position="70"/>
        <end position="90"/>
    </location>
</feature>
<feature type="transmembrane region" description="Helical" evidence="7">
    <location>
        <begin position="180"/>
        <end position="201"/>
    </location>
</feature>
<comment type="subcellular location">
    <subcellularLocation>
        <location evidence="1">Cell membrane</location>
        <topology evidence="1">Multi-pass membrane protein</topology>
    </subcellularLocation>
</comment>
<dbReference type="EMBL" id="JAHJDP010000004">
    <property type="protein sequence ID" value="MBU2689436.1"/>
    <property type="molecule type" value="Genomic_DNA"/>
</dbReference>
<dbReference type="PANTHER" id="PTHR40277:SF1">
    <property type="entry name" value="BLL5419 PROTEIN"/>
    <property type="match status" value="1"/>
</dbReference>
<dbReference type="GO" id="GO:0005886">
    <property type="term" value="C:plasma membrane"/>
    <property type="evidence" value="ECO:0007669"/>
    <property type="project" value="UniProtKB-SubCell"/>
</dbReference>
<evidence type="ECO:0000256" key="2">
    <source>
        <dbReference type="ARBA" id="ARBA00022475"/>
    </source>
</evidence>
<sequence length="345" mass="38070">MKPSSIARRRQRPPMPDEEKRPSRLGRFWGGPAGLVLRLAIGSVIFIILARQFWSEGFIDHFSHLQTPRALLYSSLYLLIFILNRGFMAYKWSILLHPLKIRLPIRRLISVYYASTFVGAFLPATVGGDLVRYFLLNLPKGDRPALAASILMERVVGLMALVTVGWFGLMAAWRQDLLPVAPALTTLAGGFILVLFAWISLVMPPDLLIRRLGPLGRKLSGFASEYQSYRNHPRALCLFYIFSMIESLHGVVGIWIVALALDLKIGFLPCLVAVPPMVLLSRVPISVDSLGVFQGLGVLFFGILGVAGGAAFALGAVRQLLDFIGLLPGGVLWLFLRTSKSSDGR</sequence>
<feature type="region of interest" description="Disordered" evidence="6">
    <location>
        <begin position="1"/>
        <end position="23"/>
    </location>
</feature>
<reference evidence="8" key="1">
    <citation type="submission" date="2021-05" db="EMBL/GenBank/DDBJ databases">
        <title>Energy efficiency and biological interactions define the core microbiome of deep oligotrophic groundwater.</title>
        <authorList>
            <person name="Mehrshad M."/>
            <person name="Lopez-Fernandez M."/>
            <person name="Bell E."/>
            <person name="Bernier-Latmani R."/>
            <person name="Bertilsson S."/>
            <person name="Dopson M."/>
        </authorList>
    </citation>
    <scope>NUCLEOTIDE SEQUENCE</scope>
    <source>
        <strain evidence="8">Modern_marine.mb.64</strain>
    </source>
</reference>
<name>A0A948RRU5_UNCEI</name>
<proteinExistence type="predicted"/>
<dbReference type="Pfam" id="PF03706">
    <property type="entry name" value="LPG_synthase_TM"/>
    <property type="match status" value="1"/>
</dbReference>
<dbReference type="Proteomes" id="UP000777784">
    <property type="component" value="Unassembled WGS sequence"/>
</dbReference>
<feature type="transmembrane region" description="Helical" evidence="7">
    <location>
        <begin position="28"/>
        <end position="50"/>
    </location>
</feature>
<evidence type="ECO:0000256" key="1">
    <source>
        <dbReference type="ARBA" id="ARBA00004651"/>
    </source>
</evidence>
<dbReference type="InterPro" id="IPR022791">
    <property type="entry name" value="L-PG_synthase/AglD"/>
</dbReference>
<evidence type="ECO:0000256" key="5">
    <source>
        <dbReference type="ARBA" id="ARBA00023136"/>
    </source>
</evidence>
<feature type="transmembrane region" description="Helical" evidence="7">
    <location>
        <begin position="111"/>
        <end position="135"/>
    </location>
</feature>
<feature type="transmembrane region" description="Helical" evidence="7">
    <location>
        <begin position="265"/>
        <end position="285"/>
    </location>
</feature>
<keyword evidence="5 7" id="KW-0472">Membrane</keyword>
<keyword evidence="2" id="KW-1003">Cell membrane</keyword>
<evidence type="ECO:0000256" key="3">
    <source>
        <dbReference type="ARBA" id="ARBA00022692"/>
    </source>
</evidence>
<dbReference type="AlphaFoldDB" id="A0A948RRU5"/>
<dbReference type="PANTHER" id="PTHR40277">
    <property type="entry name" value="BLL5419 PROTEIN"/>
    <property type="match status" value="1"/>
</dbReference>
<feature type="transmembrane region" description="Helical" evidence="7">
    <location>
        <begin position="238"/>
        <end position="258"/>
    </location>
</feature>
<evidence type="ECO:0000256" key="6">
    <source>
        <dbReference type="SAM" id="MobiDB-lite"/>
    </source>
</evidence>
<accession>A0A948RRU5</accession>
<evidence type="ECO:0000313" key="9">
    <source>
        <dbReference type="Proteomes" id="UP000777784"/>
    </source>
</evidence>
<keyword evidence="4 7" id="KW-1133">Transmembrane helix</keyword>